<feature type="compositionally biased region" description="Polar residues" evidence="1">
    <location>
        <begin position="95"/>
        <end position="106"/>
    </location>
</feature>
<reference evidence="2" key="1">
    <citation type="journal article" date="2020" name="Stud. Mycol.">
        <title>101 Dothideomycetes genomes: a test case for predicting lifestyles and emergence of pathogens.</title>
        <authorList>
            <person name="Haridas S."/>
            <person name="Albert R."/>
            <person name="Binder M."/>
            <person name="Bloem J."/>
            <person name="Labutti K."/>
            <person name="Salamov A."/>
            <person name="Andreopoulos B."/>
            <person name="Baker S."/>
            <person name="Barry K."/>
            <person name="Bills G."/>
            <person name="Bluhm B."/>
            <person name="Cannon C."/>
            <person name="Castanera R."/>
            <person name="Culley D."/>
            <person name="Daum C."/>
            <person name="Ezra D."/>
            <person name="Gonzalez J."/>
            <person name="Henrissat B."/>
            <person name="Kuo A."/>
            <person name="Liang C."/>
            <person name="Lipzen A."/>
            <person name="Lutzoni F."/>
            <person name="Magnuson J."/>
            <person name="Mondo S."/>
            <person name="Nolan M."/>
            <person name="Ohm R."/>
            <person name="Pangilinan J."/>
            <person name="Park H.-J."/>
            <person name="Ramirez L."/>
            <person name="Alfaro M."/>
            <person name="Sun H."/>
            <person name="Tritt A."/>
            <person name="Yoshinaga Y."/>
            <person name="Zwiers L.-H."/>
            <person name="Turgeon B."/>
            <person name="Goodwin S."/>
            <person name="Spatafora J."/>
            <person name="Crous P."/>
            <person name="Grigoriev I."/>
        </authorList>
    </citation>
    <scope>NUCLEOTIDE SEQUENCE</scope>
    <source>
        <strain evidence="2">CBS 113979</strain>
    </source>
</reference>
<evidence type="ECO:0000256" key="1">
    <source>
        <dbReference type="SAM" id="MobiDB-lite"/>
    </source>
</evidence>
<feature type="compositionally biased region" description="Low complexity" evidence="1">
    <location>
        <begin position="30"/>
        <end position="45"/>
    </location>
</feature>
<dbReference type="OrthoDB" id="3923062at2759"/>
<feature type="region of interest" description="Disordered" evidence="1">
    <location>
        <begin position="88"/>
        <end position="142"/>
    </location>
</feature>
<gene>
    <name evidence="2" type="ORF">K402DRAFT_463063</name>
</gene>
<dbReference type="InterPro" id="IPR006461">
    <property type="entry name" value="PLAC_motif_containing"/>
</dbReference>
<sequence length="334" mass="37401">MADAPEVVESPTDPSPSYTLNRIRNDAVRSQSSIPLSSQQSAPSPADEKRSDEPINTYLSGTTAVDGEQTMDNNTFASMNTEIFPAEKQPAREISLSTASGPSNTIYAKGFPSDSKQPVSSEPEEKVYISPPHTETTSPKYAIDTPEREQSFPIEEGLQSAGPTTQRGLPFGENEEIVQNPQLRTGDAPKVKEDSEWHHGFWDCCNPVGLCCESLCCACVIAGRTHERIYNDNPKIIPSVNGYCIGCWLLTLPLMFALPTYCSPMQANRRELRHRYNIKDTNCSDCWRVTFCPFCSLVQEEKEVVWREEQKELLEREQQGYGRRQEGMVYQAKA</sequence>
<feature type="region of interest" description="Disordered" evidence="1">
    <location>
        <begin position="153"/>
        <end position="172"/>
    </location>
</feature>
<proteinExistence type="predicted"/>
<evidence type="ECO:0000313" key="2">
    <source>
        <dbReference type="EMBL" id="KAF1986929.1"/>
    </source>
</evidence>
<dbReference type="PANTHER" id="PTHR15907">
    <property type="entry name" value="DUF614 FAMILY PROTEIN-RELATED"/>
    <property type="match status" value="1"/>
</dbReference>
<evidence type="ECO:0000313" key="3">
    <source>
        <dbReference type="Proteomes" id="UP000800041"/>
    </source>
</evidence>
<organism evidence="2 3">
    <name type="scientific">Aulographum hederae CBS 113979</name>
    <dbReference type="NCBI Taxonomy" id="1176131"/>
    <lineage>
        <taxon>Eukaryota</taxon>
        <taxon>Fungi</taxon>
        <taxon>Dikarya</taxon>
        <taxon>Ascomycota</taxon>
        <taxon>Pezizomycotina</taxon>
        <taxon>Dothideomycetes</taxon>
        <taxon>Pleosporomycetidae</taxon>
        <taxon>Aulographales</taxon>
        <taxon>Aulographaceae</taxon>
    </lineage>
</organism>
<dbReference type="Pfam" id="PF04749">
    <property type="entry name" value="PLAC8"/>
    <property type="match status" value="1"/>
</dbReference>
<protein>
    <submittedName>
        <fullName evidence="2">PLAC8-domain-containing protein</fullName>
    </submittedName>
</protein>
<feature type="region of interest" description="Disordered" evidence="1">
    <location>
        <begin position="1"/>
        <end position="73"/>
    </location>
</feature>
<dbReference type="EMBL" id="ML977154">
    <property type="protein sequence ID" value="KAF1986929.1"/>
    <property type="molecule type" value="Genomic_DNA"/>
</dbReference>
<dbReference type="Proteomes" id="UP000800041">
    <property type="component" value="Unassembled WGS sequence"/>
</dbReference>
<dbReference type="NCBIfam" id="TIGR01571">
    <property type="entry name" value="A_thal_Cys_rich"/>
    <property type="match status" value="1"/>
</dbReference>
<keyword evidence="3" id="KW-1185">Reference proteome</keyword>
<accession>A0A6G1H1P9</accession>
<name>A0A6G1H1P9_9PEZI</name>
<dbReference type="AlphaFoldDB" id="A0A6G1H1P9"/>